<dbReference type="KEGG" id="mey:TM49_06220"/>
<feature type="transmembrane region" description="Helical" evidence="7">
    <location>
        <begin position="107"/>
        <end position="124"/>
    </location>
</feature>
<evidence type="ECO:0000313" key="8">
    <source>
        <dbReference type="EMBL" id="AJY45384.1"/>
    </source>
</evidence>
<evidence type="ECO:0000256" key="4">
    <source>
        <dbReference type="ARBA" id="ARBA00022989"/>
    </source>
</evidence>
<dbReference type="EMBL" id="CP010803">
    <property type="protein sequence ID" value="AJY45384.1"/>
    <property type="molecule type" value="Genomic_DNA"/>
</dbReference>
<evidence type="ECO:0000256" key="1">
    <source>
        <dbReference type="ARBA" id="ARBA00004141"/>
    </source>
</evidence>
<comment type="similarity">
    <text evidence="2">Belongs to the oxidase-dependent Fe transporter (OFeT) (TC 9.A.10.1) family.</text>
</comment>
<feature type="transmembrane region" description="Helical" evidence="7">
    <location>
        <begin position="33"/>
        <end position="57"/>
    </location>
</feature>
<dbReference type="InterPro" id="IPR004923">
    <property type="entry name" value="FTR1/Fip1/EfeU"/>
</dbReference>
<dbReference type="STRING" id="1486262.TM49_06220"/>
<keyword evidence="5 7" id="KW-0472">Membrane</keyword>
<keyword evidence="4 7" id="KW-1133">Transmembrane helix</keyword>
<keyword evidence="3 7" id="KW-0812">Transmembrane</keyword>
<keyword evidence="9" id="KW-1185">Reference proteome</keyword>
<comment type="subcellular location">
    <subcellularLocation>
        <location evidence="1">Membrane</location>
        <topology evidence="1">Multi-pass membrane protein</topology>
    </subcellularLocation>
</comment>
<evidence type="ECO:0000256" key="7">
    <source>
        <dbReference type="SAM" id="Phobius"/>
    </source>
</evidence>
<feature type="transmembrane region" description="Helical" evidence="7">
    <location>
        <begin position="275"/>
        <end position="294"/>
    </location>
</feature>
<feature type="transmembrane region" description="Helical" evidence="7">
    <location>
        <begin position="245"/>
        <end position="263"/>
    </location>
</feature>
<dbReference type="GO" id="GO:0033573">
    <property type="term" value="C:high-affinity iron permease complex"/>
    <property type="evidence" value="ECO:0007669"/>
    <property type="project" value="InterPro"/>
</dbReference>
<proteinExistence type="inferred from homology"/>
<feature type="region of interest" description="Disordered" evidence="6">
    <location>
        <begin position="509"/>
        <end position="531"/>
    </location>
</feature>
<dbReference type="PANTHER" id="PTHR31632:SF2">
    <property type="entry name" value="PLASMA MEMBRANE IRON PERMEASE"/>
    <property type="match status" value="1"/>
</dbReference>
<evidence type="ECO:0000256" key="5">
    <source>
        <dbReference type="ARBA" id="ARBA00023136"/>
    </source>
</evidence>
<feature type="transmembrane region" description="Helical" evidence="7">
    <location>
        <begin position="177"/>
        <end position="197"/>
    </location>
</feature>
<dbReference type="NCBIfam" id="NF041756">
    <property type="entry name" value="EfeU"/>
    <property type="match status" value="1"/>
</dbReference>
<feature type="transmembrane region" description="Helical" evidence="7">
    <location>
        <begin position="6"/>
        <end position="26"/>
    </location>
</feature>
<gene>
    <name evidence="8" type="ORF">TM49_06220</name>
</gene>
<feature type="transmembrane region" description="Helical" evidence="7">
    <location>
        <begin position="483"/>
        <end position="504"/>
    </location>
</feature>
<dbReference type="PATRIC" id="fig|1486262.3.peg.1277"/>
<feature type="transmembrane region" description="Helical" evidence="7">
    <location>
        <begin position="69"/>
        <end position="87"/>
    </location>
</feature>
<dbReference type="RefSeq" id="WP_045679997.1">
    <property type="nucleotide sequence ID" value="NZ_CP010803.1"/>
</dbReference>
<feature type="transmembrane region" description="Helical" evidence="7">
    <location>
        <begin position="144"/>
        <end position="165"/>
    </location>
</feature>
<organism evidence="8 9">
    <name type="scientific">Martelella endophytica</name>
    <dbReference type="NCBI Taxonomy" id="1486262"/>
    <lineage>
        <taxon>Bacteria</taxon>
        <taxon>Pseudomonadati</taxon>
        <taxon>Pseudomonadota</taxon>
        <taxon>Alphaproteobacteria</taxon>
        <taxon>Hyphomicrobiales</taxon>
        <taxon>Aurantimonadaceae</taxon>
        <taxon>Martelella</taxon>
    </lineage>
</organism>
<evidence type="ECO:0000256" key="6">
    <source>
        <dbReference type="SAM" id="MobiDB-lite"/>
    </source>
</evidence>
<dbReference type="Proteomes" id="UP000032611">
    <property type="component" value="Chromosome"/>
</dbReference>
<evidence type="ECO:0000256" key="3">
    <source>
        <dbReference type="ARBA" id="ARBA00022692"/>
    </source>
</evidence>
<dbReference type="OrthoDB" id="7260758at2"/>
<dbReference type="GO" id="GO:0015093">
    <property type="term" value="F:ferrous iron transmembrane transporter activity"/>
    <property type="evidence" value="ECO:0007669"/>
    <property type="project" value="TreeGrafter"/>
</dbReference>
<reference evidence="8 9" key="1">
    <citation type="journal article" date="2015" name="Genome Announc.">
        <title>Complete genome sequence of Martelella endophytica YC6887, which has antifungal activity associated with a halophyte.</title>
        <authorList>
            <person name="Khan A."/>
            <person name="Khan H."/>
            <person name="Chung E.J."/>
            <person name="Hossain M.T."/>
            <person name="Chung Y.R."/>
        </authorList>
    </citation>
    <scope>NUCLEOTIDE SEQUENCE [LARGE SCALE GENOMIC DNA]</scope>
    <source>
        <strain evidence="8">YC6887</strain>
    </source>
</reference>
<feature type="compositionally biased region" description="Polar residues" evidence="6">
    <location>
        <begin position="522"/>
        <end position="531"/>
    </location>
</feature>
<sequence length="531" mass="55321">MLATFIIGLREGLEAALIVGIIAAFLKNNGKSLAGMWIGVVLAVLLSIAVGVGLSLVERALPQAAQEGMEAVIGAIAIIFVTGMIFWMNAHARDMKRQIEAETEEALGRSGTFALAGMAFLAVLKEGFETSVFLLATFSAAQSAGYAAAGAVIGLAASVIVGWGIYAGGIRFNLSKFFQFTGAFLILVAAGLVVTSLRTAHEAGWLNAGQETTVSLAWLVAPGTIRSALITGVLGIPADPRLVEVVGWFAYLVPVSLLVYWPRSHRPGPQAARRLKLAAASGLALAAVLLAALYPKPELFTPATADITASGDSAPIGHIALETDTADKPETLQLTIGGNTTTLPIDAATATSEAYDGLQTVSYDISRSDADSDRPAELSLNDLVTLAGGRLPTGVSPARNPGPFDAEWSVHSAVKIWTADGLLLDGSGRDATILTLSGGGLQTPRSITVRDDAGGEWQVQPDYRNTVKSAIYRYEAATHEQHFWARLVPALLLVAAIFALVSLCRPASAGTSRNPAGRGAPSIQSAKGTAL</sequence>
<dbReference type="PANTHER" id="PTHR31632">
    <property type="entry name" value="IRON TRANSPORTER FTH1"/>
    <property type="match status" value="1"/>
</dbReference>
<dbReference type="HOGENOM" id="CLU_033798_0_0_5"/>
<protein>
    <recommendedName>
        <fullName evidence="10">Iron permease</fullName>
    </recommendedName>
</protein>
<evidence type="ECO:0008006" key="10">
    <source>
        <dbReference type="Google" id="ProtNLM"/>
    </source>
</evidence>
<dbReference type="Pfam" id="PF03239">
    <property type="entry name" value="FTR1"/>
    <property type="match status" value="1"/>
</dbReference>
<dbReference type="AlphaFoldDB" id="A0A0D5LMG9"/>
<name>A0A0D5LMG9_MAREN</name>
<accession>A0A0D5LMG9</accession>
<evidence type="ECO:0000256" key="2">
    <source>
        <dbReference type="ARBA" id="ARBA00008333"/>
    </source>
</evidence>
<evidence type="ECO:0000313" key="9">
    <source>
        <dbReference type="Proteomes" id="UP000032611"/>
    </source>
</evidence>